<proteinExistence type="predicted"/>
<protein>
    <submittedName>
        <fullName evidence="1">Uncharacterized protein</fullName>
    </submittedName>
</protein>
<sequence length="70" mass="7851">MCKYCEYSGNVKFGANMLDDSYSEGEGYSITICDVFKNPQRKFICIEDEDGESTASSIDINFCPICGRKL</sequence>
<organism evidence="1">
    <name type="scientific">Siphoviridae sp. ctnPP24</name>
    <dbReference type="NCBI Taxonomy" id="2825662"/>
    <lineage>
        <taxon>Viruses</taxon>
        <taxon>Duplodnaviria</taxon>
        <taxon>Heunggongvirae</taxon>
        <taxon>Uroviricota</taxon>
        <taxon>Caudoviricetes</taxon>
    </lineage>
</organism>
<evidence type="ECO:0000313" key="1">
    <source>
        <dbReference type="EMBL" id="DAF87377.1"/>
    </source>
</evidence>
<accession>A0A8S5TYU4</accession>
<reference evidence="1" key="1">
    <citation type="journal article" date="2021" name="Proc. Natl. Acad. Sci. U.S.A.">
        <title>A Catalog of Tens of Thousands of Viruses from Human Metagenomes Reveals Hidden Associations with Chronic Diseases.</title>
        <authorList>
            <person name="Tisza M.J."/>
            <person name="Buck C.B."/>
        </authorList>
    </citation>
    <scope>NUCLEOTIDE SEQUENCE</scope>
    <source>
        <strain evidence="1">CtnPP24</strain>
    </source>
</reference>
<dbReference type="EMBL" id="BK015962">
    <property type="protein sequence ID" value="DAF87377.1"/>
    <property type="molecule type" value="Genomic_DNA"/>
</dbReference>
<name>A0A8S5TYU4_9CAUD</name>